<dbReference type="HOGENOM" id="CLU_061118_0_0_10"/>
<dbReference type="PROSITE" id="PS51257">
    <property type="entry name" value="PROKAR_LIPOPROTEIN"/>
    <property type="match status" value="1"/>
</dbReference>
<gene>
    <name evidence="1" type="ordered locus">Echvi_0569</name>
</gene>
<name>L0FU71_ECHVK</name>
<protein>
    <recommendedName>
        <fullName evidence="3">Lipoprotein</fullName>
    </recommendedName>
</protein>
<keyword evidence="2" id="KW-1185">Reference proteome</keyword>
<dbReference type="Proteomes" id="UP000010796">
    <property type="component" value="Chromosome"/>
</dbReference>
<dbReference type="AlphaFoldDB" id="L0FU71"/>
<accession>L0FU71</accession>
<evidence type="ECO:0000313" key="1">
    <source>
        <dbReference type="EMBL" id="AGA76847.1"/>
    </source>
</evidence>
<evidence type="ECO:0000313" key="2">
    <source>
        <dbReference type="Proteomes" id="UP000010796"/>
    </source>
</evidence>
<proteinExistence type="predicted"/>
<organism evidence="1 2">
    <name type="scientific">Echinicola vietnamensis (strain DSM 17526 / LMG 23754 / KMM 6221)</name>
    <dbReference type="NCBI Taxonomy" id="926556"/>
    <lineage>
        <taxon>Bacteria</taxon>
        <taxon>Pseudomonadati</taxon>
        <taxon>Bacteroidota</taxon>
        <taxon>Cytophagia</taxon>
        <taxon>Cytophagales</taxon>
        <taxon>Cyclobacteriaceae</taxon>
        <taxon>Echinicola</taxon>
    </lineage>
</organism>
<dbReference type="EMBL" id="CP003346">
    <property type="protein sequence ID" value="AGA76847.1"/>
    <property type="molecule type" value="Genomic_DNA"/>
</dbReference>
<dbReference type="STRING" id="926556.Echvi_0569"/>
<dbReference type="KEGG" id="evi:Echvi_0569"/>
<evidence type="ECO:0008006" key="3">
    <source>
        <dbReference type="Google" id="ProtNLM"/>
    </source>
</evidence>
<dbReference type="OrthoDB" id="818779at2"/>
<dbReference type="RefSeq" id="WP_015264413.1">
    <property type="nucleotide sequence ID" value="NC_019904.1"/>
</dbReference>
<sequence length="278" mass="31524">MIRLLFGLLVVMFLTGCNNPSEKKHFQKSYSLDIVDSVRVDYLGNFYLSDYSSERDEYLAKGHGDREFLFLDAEGNIVDSVRLKKDGPDAIAGVQVAGFVDGHLSILEGVKGLLVLGDEGKLDKRHEISGNYYYLNGYKGRPFFKLQEELAYYRPERGDLPGEGLGEIMKSVYEKPILEVLNPRTGDFRSTMAFPSTSKFKDGEYHGWPFPTVIKQGDVWLLYFAREYQFYIYREKEGDLKLQQTVKMKVPDAISAEGVPFDKADQFEKSIGLSGVEG</sequence>
<reference evidence="2" key="1">
    <citation type="submission" date="2012-02" db="EMBL/GenBank/DDBJ databases">
        <title>The complete genome of Echinicola vietnamensis DSM 17526.</title>
        <authorList>
            <person name="Lucas S."/>
            <person name="Copeland A."/>
            <person name="Lapidus A."/>
            <person name="Glavina del Rio T."/>
            <person name="Dalin E."/>
            <person name="Tice H."/>
            <person name="Bruce D."/>
            <person name="Goodwin L."/>
            <person name="Pitluck S."/>
            <person name="Peters L."/>
            <person name="Ovchinnikova G."/>
            <person name="Teshima H."/>
            <person name="Kyrpides N."/>
            <person name="Mavromatis K."/>
            <person name="Ivanova N."/>
            <person name="Brettin T."/>
            <person name="Detter J.C."/>
            <person name="Han C."/>
            <person name="Larimer F."/>
            <person name="Land M."/>
            <person name="Hauser L."/>
            <person name="Markowitz V."/>
            <person name="Cheng J.-F."/>
            <person name="Hugenholtz P."/>
            <person name="Woyke T."/>
            <person name="Wu D."/>
            <person name="Brambilla E."/>
            <person name="Klenk H.-P."/>
            <person name="Eisen J.A."/>
        </authorList>
    </citation>
    <scope>NUCLEOTIDE SEQUENCE [LARGE SCALE GENOMIC DNA]</scope>
    <source>
        <strain evidence="2">DSM 17526 / LMG 23754 / KMM 6221</strain>
    </source>
</reference>